<dbReference type="InterPro" id="IPR011992">
    <property type="entry name" value="EF-hand-dom_pair"/>
</dbReference>
<evidence type="ECO:0000313" key="4">
    <source>
        <dbReference type="WBParaSite" id="nOo.2.0.1.t12031-RA"/>
    </source>
</evidence>
<evidence type="ECO:0000256" key="1">
    <source>
        <dbReference type="SAM" id="MobiDB-lite"/>
    </source>
</evidence>
<reference evidence="2 3" key="2">
    <citation type="submission" date="2018-08" db="EMBL/GenBank/DDBJ databases">
        <authorList>
            <person name="Laetsch R D."/>
            <person name="Stevens L."/>
            <person name="Kumar S."/>
            <person name="Blaxter L. M."/>
        </authorList>
    </citation>
    <scope>NUCLEOTIDE SEQUENCE [LARGE SCALE GENOMIC DNA]</scope>
</reference>
<dbReference type="SUPFAM" id="SSF47473">
    <property type="entry name" value="EF-hand"/>
    <property type="match status" value="1"/>
</dbReference>
<dbReference type="WBParaSite" id="nOo.2.0.1.t12031-RA">
    <property type="protein sequence ID" value="nOo.2.0.1.t12031-RA"/>
    <property type="gene ID" value="nOo.2.0.1.g12031"/>
</dbReference>
<reference evidence="4" key="1">
    <citation type="submission" date="2016-06" db="UniProtKB">
        <authorList>
            <consortium name="WormBaseParasite"/>
        </authorList>
    </citation>
    <scope>IDENTIFICATION</scope>
</reference>
<organism evidence="4">
    <name type="scientific">Onchocerca ochengi</name>
    <name type="common">Filarial nematode worm</name>
    <dbReference type="NCBI Taxonomy" id="42157"/>
    <lineage>
        <taxon>Eukaryota</taxon>
        <taxon>Metazoa</taxon>
        <taxon>Ecdysozoa</taxon>
        <taxon>Nematoda</taxon>
        <taxon>Chromadorea</taxon>
        <taxon>Rhabditida</taxon>
        <taxon>Spirurina</taxon>
        <taxon>Spiruromorpha</taxon>
        <taxon>Filarioidea</taxon>
        <taxon>Onchocercidae</taxon>
        <taxon>Onchocerca</taxon>
    </lineage>
</organism>
<evidence type="ECO:0000313" key="3">
    <source>
        <dbReference type="Proteomes" id="UP000271087"/>
    </source>
</evidence>
<dbReference type="EMBL" id="UYRW01009476">
    <property type="protein sequence ID" value="VDM97843.1"/>
    <property type="molecule type" value="Genomic_DNA"/>
</dbReference>
<keyword evidence="3" id="KW-1185">Reference proteome</keyword>
<name>A0A182EV44_ONCOC</name>
<sequence length="239" mass="26860">MVDIMLGEDENSSPSSPELQNDDVWLIEQARKMFLLCDHNGKGFVVKMDLARIDGMIPNISQQQMELFFDNADIFKTNYITENQFIDNIIPILLRNASGNSQLTKTKETEERLYLTKNGGVSEENGEKIVEENEQKRNEKEMNGNATNSERKAMDSTKVLRQSVSAGILTELDKASQSKELSEITGQQQQQYSAHNGNKYDQDEKGQQIYDDFTGSLKDELLVAAIGTDSNGTVLHAIE</sequence>
<feature type="compositionally biased region" description="Basic and acidic residues" evidence="1">
    <location>
        <begin position="125"/>
        <end position="142"/>
    </location>
</feature>
<feature type="region of interest" description="Disordered" evidence="1">
    <location>
        <begin position="1"/>
        <end position="20"/>
    </location>
</feature>
<dbReference type="OrthoDB" id="9989112at2759"/>
<proteinExistence type="predicted"/>
<accession>A0A182EV44</accession>
<dbReference type="STRING" id="42157.A0A182EV44"/>
<protein>
    <submittedName>
        <fullName evidence="4">EF-hand domain-containing protein</fullName>
    </submittedName>
</protein>
<dbReference type="AlphaFoldDB" id="A0A182EV44"/>
<evidence type="ECO:0000313" key="2">
    <source>
        <dbReference type="EMBL" id="VDM97843.1"/>
    </source>
</evidence>
<gene>
    <name evidence="2" type="ORF">NOO_LOCUS12031</name>
</gene>
<feature type="region of interest" description="Disordered" evidence="1">
    <location>
        <begin position="122"/>
        <end position="157"/>
    </location>
</feature>
<dbReference type="Proteomes" id="UP000271087">
    <property type="component" value="Unassembled WGS sequence"/>
</dbReference>
<feature type="compositionally biased region" description="Acidic residues" evidence="1">
    <location>
        <begin position="1"/>
        <end position="11"/>
    </location>
</feature>